<reference evidence="1" key="2">
    <citation type="submission" date="2020-08" db="EMBL/GenBank/DDBJ databases">
        <authorList>
            <person name="Chen M."/>
            <person name="Teng W."/>
            <person name="Zhao L."/>
            <person name="Hu C."/>
            <person name="Zhou Y."/>
            <person name="Han B."/>
            <person name="Song L."/>
            <person name="Shu W."/>
        </authorList>
    </citation>
    <scope>NUCLEOTIDE SEQUENCE</scope>
    <source>
        <strain evidence="1">FACHB-1277</strain>
    </source>
</reference>
<keyword evidence="2" id="KW-1185">Reference proteome</keyword>
<proteinExistence type="predicted"/>
<gene>
    <name evidence="1" type="ORF">H6F44_13940</name>
</gene>
<accession>A0A926UUY4</accession>
<dbReference type="Proteomes" id="UP000631421">
    <property type="component" value="Unassembled WGS sequence"/>
</dbReference>
<name>A0A926UUY4_9CYAN</name>
<dbReference type="EMBL" id="JACJPY010000045">
    <property type="protein sequence ID" value="MBD2151213.1"/>
    <property type="molecule type" value="Genomic_DNA"/>
</dbReference>
<dbReference type="AlphaFoldDB" id="A0A926UUY4"/>
<reference evidence="1" key="1">
    <citation type="journal article" date="2015" name="ISME J.">
        <title>Draft Genome Sequence of Streptomyces incarnatus NRRL8089, which Produces the Nucleoside Antibiotic Sinefungin.</title>
        <authorList>
            <person name="Oshima K."/>
            <person name="Hattori M."/>
            <person name="Shimizu H."/>
            <person name="Fukuda K."/>
            <person name="Nemoto M."/>
            <person name="Inagaki K."/>
            <person name="Tamura T."/>
        </authorList>
    </citation>
    <scope>NUCLEOTIDE SEQUENCE</scope>
    <source>
        <strain evidence="1">FACHB-1277</strain>
    </source>
</reference>
<protein>
    <submittedName>
        <fullName evidence="1">Uncharacterized protein</fullName>
    </submittedName>
</protein>
<evidence type="ECO:0000313" key="2">
    <source>
        <dbReference type="Proteomes" id="UP000631421"/>
    </source>
</evidence>
<evidence type="ECO:0000313" key="1">
    <source>
        <dbReference type="EMBL" id="MBD2151213.1"/>
    </source>
</evidence>
<sequence length="51" mass="5661">MSRTITLQHTHNINQRSPLISIKKRSPKISILSTTQAIAPNKPTTSNSDHP</sequence>
<dbReference type="RefSeq" id="WP_190351626.1">
    <property type="nucleotide sequence ID" value="NZ_JACJPY010000045.1"/>
</dbReference>
<comment type="caution">
    <text evidence="1">The sequence shown here is derived from an EMBL/GenBank/DDBJ whole genome shotgun (WGS) entry which is preliminary data.</text>
</comment>
<organism evidence="1 2">
    <name type="scientific">Pseudanabaena cinerea FACHB-1277</name>
    <dbReference type="NCBI Taxonomy" id="2949581"/>
    <lineage>
        <taxon>Bacteria</taxon>
        <taxon>Bacillati</taxon>
        <taxon>Cyanobacteriota</taxon>
        <taxon>Cyanophyceae</taxon>
        <taxon>Pseudanabaenales</taxon>
        <taxon>Pseudanabaenaceae</taxon>
        <taxon>Pseudanabaena</taxon>
        <taxon>Pseudanabaena cinerea</taxon>
    </lineage>
</organism>